<evidence type="ECO:0000313" key="2">
    <source>
        <dbReference type="Proteomes" id="UP001151018"/>
    </source>
</evidence>
<proteinExistence type="predicted"/>
<gene>
    <name evidence="1" type="ORF">O9X88_23825</name>
</gene>
<dbReference type="EMBL" id="JAPZLR010000027">
    <property type="protein sequence ID" value="MCZ7940565.1"/>
    <property type="molecule type" value="Genomic_DNA"/>
</dbReference>
<protein>
    <submittedName>
        <fullName evidence="1">Uncharacterized protein</fullName>
    </submittedName>
</protein>
<organism evidence="1 2">
    <name type="scientific">Agrobacterium salinitolerans</name>
    <dbReference type="NCBI Taxonomy" id="1183413"/>
    <lineage>
        <taxon>Bacteria</taxon>
        <taxon>Pseudomonadati</taxon>
        <taxon>Pseudomonadota</taxon>
        <taxon>Alphaproteobacteria</taxon>
        <taxon>Hyphomicrobiales</taxon>
        <taxon>Rhizobiaceae</taxon>
        <taxon>Rhizobium/Agrobacterium group</taxon>
        <taxon>Agrobacterium</taxon>
    </lineage>
</organism>
<sequence length="122" mass="13286">MSIVFFSLNENGQLEPFEVEPDVASGLDGLPEDHSKYFDLVDGYEVIPLDKLVSSRARAKGIRNANSFMAAAAAGTMPKRQPISISPLEGDLFKVDDGNSTLINARLSGWTSIPCRRSPTEE</sequence>
<accession>A0A9X3KTK1</accession>
<evidence type="ECO:0000313" key="1">
    <source>
        <dbReference type="EMBL" id="MCZ7940565.1"/>
    </source>
</evidence>
<comment type="caution">
    <text evidence="1">The sequence shown here is derived from an EMBL/GenBank/DDBJ whole genome shotgun (WGS) entry which is preliminary data.</text>
</comment>
<dbReference type="RefSeq" id="WP_269835393.1">
    <property type="nucleotide sequence ID" value="NZ_JAPZLR010000027.1"/>
</dbReference>
<dbReference type="AlphaFoldDB" id="A0A9X3KTK1"/>
<dbReference type="Proteomes" id="UP001151018">
    <property type="component" value="Unassembled WGS sequence"/>
</dbReference>
<reference evidence="1" key="1">
    <citation type="submission" date="2022-12" db="EMBL/GenBank/DDBJ databases">
        <title>Draft genome sequences of 22 rhizogenic Agrobacterium biovar 1 strains, the causative agent of hairy root disease.</title>
        <authorList>
            <person name="Kim N."/>
            <person name="Vargas P."/>
            <person name="Rediers H."/>
        </authorList>
    </citation>
    <scope>NUCLEOTIDE SEQUENCE</scope>
    <source>
        <strain evidence="1">ST15.13.006</strain>
    </source>
</reference>
<name>A0A9X3KTK1_9HYPH</name>